<comment type="caution">
    <text evidence="1">The sequence shown here is derived from an EMBL/GenBank/DDBJ whole genome shotgun (WGS) entry which is preliminary data.</text>
</comment>
<proteinExistence type="predicted"/>
<gene>
    <name evidence="1" type="ORF">KUTeg_002950</name>
</gene>
<keyword evidence="2" id="KW-1185">Reference proteome</keyword>
<sequence length="133" mass="15029">MPITRKGTEDNSCNSEHESEVKKAVLKRAYNVLHRNKYSQILRDNYGSLGASFSVLNKESPGEILDVFCEQIFNNHSNVNTIMYLDLRTGRSSSSSKEYILNIASLFGVPVFSWDPDFAGALQMSEFFISHRA</sequence>
<evidence type="ECO:0000313" key="1">
    <source>
        <dbReference type="EMBL" id="KAJ8317859.1"/>
    </source>
</evidence>
<dbReference type="Proteomes" id="UP001217089">
    <property type="component" value="Unassembled WGS sequence"/>
</dbReference>
<dbReference type="EMBL" id="JARBDR010000214">
    <property type="protein sequence ID" value="KAJ8317859.1"/>
    <property type="molecule type" value="Genomic_DNA"/>
</dbReference>
<organism evidence="1 2">
    <name type="scientific">Tegillarca granosa</name>
    <name type="common">Malaysian cockle</name>
    <name type="synonym">Anadara granosa</name>
    <dbReference type="NCBI Taxonomy" id="220873"/>
    <lineage>
        <taxon>Eukaryota</taxon>
        <taxon>Metazoa</taxon>
        <taxon>Spiralia</taxon>
        <taxon>Lophotrochozoa</taxon>
        <taxon>Mollusca</taxon>
        <taxon>Bivalvia</taxon>
        <taxon>Autobranchia</taxon>
        <taxon>Pteriomorphia</taxon>
        <taxon>Arcoida</taxon>
        <taxon>Arcoidea</taxon>
        <taxon>Arcidae</taxon>
        <taxon>Tegillarca</taxon>
    </lineage>
</organism>
<name>A0ABQ9FKP3_TEGGR</name>
<protein>
    <submittedName>
        <fullName evidence="1">Uncharacterized protein</fullName>
    </submittedName>
</protein>
<accession>A0ABQ9FKP3</accession>
<reference evidence="1 2" key="1">
    <citation type="submission" date="2022-12" db="EMBL/GenBank/DDBJ databases">
        <title>Chromosome-level genome of Tegillarca granosa.</title>
        <authorList>
            <person name="Kim J."/>
        </authorList>
    </citation>
    <scope>NUCLEOTIDE SEQUENCE [LARGE SCALE GENOMIC DNA]</scope>
    <source>
        <strain evidence="1">Teg-2019</strain>
        <tissue evidence="1">Adductor muscle</tissue>
    </source>
</reference>
<evidence type="ECO:0000313" key="2">
    <source>
        <dbReference type="Proteomes" id="UP001217089"/>
    </source>
</evidence>